<dbReference type="InterPro" id="IPR052767">
    <property type="entry name" value="Bact_com_dev_regulator"/>
</dbReference>
<dbReference type="InterPro" id="IPR023378">
    <property type="entry name" value="YheA/YmcA-like_dom_sf"/>
</dbReference>
<dbReference type="Gene3D" id="1.20.1500.10">
    <property type="entry name" value="YheA/YmcA-like"/>
    <property type="match status" value="1"/>
</dbReference>
<dbReference type="PANTHER" id="PTHR38448:SF2">
    <property type="entry name" value="REGULATORY PROTEIN YLBF"/>
    <property type="match status" value="1"/>
</dbReference>
<dbReference type="RefSeq" id="WP_309863660.1">
    <property type="nucleotide sequence ID" value="NZ_JAVDQG010000002.1"/>
</dbReference>
<sequence>MNTLDMSEILLEAYQLADHINECKEVKQYLELKQRIEKDDEAQRLIAGFRRKKDRFEEAQRFGHFHPDYHAAKKEAEAFLKEMEKHPLIGRYLEAEEQVDRLLSEVSRTLAQAVSDSIKVPINDPRELRQANLNRRKGCG</sequence>
<accession>A0ABU1IKH5</accession>
<dbReference type="Proteomes" id="UP001185012">
    <property type="component" value="Unassembled WGS sequence"/>
</dbReference>
<dbReference type="SUPFAM" id="SSF158622">
    <property type="entry name" value="YheA/YmcA-like"/>
    <property type="match status" value="1"/>
</dbReference>
<evidence type="ECO:0000313" key="1">
    <source>
        <dbReference type="EMBL" id="MDR6225268.1"/>
    </source>
</evidence>
<proteinExistence type="predicted"/>
<dbReference type="InterPro" id="IPR010368">
    <property type="entry name" value="Com_YlbF"/>
</dbReference>
<dbReference type="PANTHER" id="PTHR38448">
    <property type="entry name" value="REGULATORY PROTEIN YLBF-RELATED"/>
    <property type="match status" value="1"/>
</dbReference>
<evidence type="ECO:0000313" key="2">
    <source>
        <dbReference type="Proteomes" id="UP001185012"/>
    </source>
</evidence>
<protein>
    <submittedName>
        <fullName evidence="1">Cell fate (Sporulation/competence/biofilm development) regulator YlbF (YheA/YmcA/DUF963 family)</fullName>
    </submittedName>
</protein>
<dbReference type="Pfam" id="PF06133">
    <property type="entry name" value="Com_YlbF"/>
    <property type="match status" value="1"/>
</dbReference>
<name>A0ABU1IKH5_9BACL</name>
<organism evidence="1 2">
    <name type="scientific">Desmospora profundinema</name>
    <dbReference type="NCBI Taxonomy" id="1571184"/>
    <lineage>
        <taxon>Bacteria</taxon>
        <taxon>Bacillati</taxon>
        <taxon>Bacillota</taxon>
        <taxon>Bacilli</taxon>
        <taxon>Bacillales</taxon>
        <taxon>Thermoactinomycetaceae</taxon>
        <taxon>Desmospora</taxon>
    </lineage>
</organism>
<comment type="caution">
    <text evidence="1">The sequence shown here is derived from an EMBL/GenBank/DDBJ whole genome shotgun (WGS) entry which is preliminary data.</text>
</comment>
<reference evidence="1 2" key="1">
    <citation type="submission" date="2023-07" db="EMBL/GenBank/DDBJ databases">
        <title>Genomic Encyclopedia of Type Strains, Phase IV (KMG-IV): sequencing the most valuable type-strain genomes for metagenomic binning, comparative biology and taxonomic classification.</title>
        <authorList>
            <person name="Goeker M."/>
        </authorList>
    </citation>
    <scope>NUCLEOTIDE SEQUENCE [LARGE SCALE GENOMIC DNA]</scope>
    <source>
        <strain evidence="1 2">DSM 45903</strain>
    </source>
</reference>
<gene>
    <name evidence="1" type="ORF">JOE21_001259</name>
</gene>
<keyword evidence="2" id="KW-1185">Reference proteome</keyword>
<dbReference type="EMBL" id="JAVDQG010000002">
    <property type="protein sequence ID" value="MDR6225268.1"/>
    <property type="molecule type" value="Genomic_DNA"/>
</dbReference>